<dbReference type="EMBL" id="CCYA01000118">
    <property type="protein sequence ID" value="CEH12205.1"/>
    <property type="molecule type" value="Genomic_DNA"/>
</dbReference>
<dbReference type="SUPFAM" id="SSF55718">
    <property type="entry name" value="SCP-like"/>
    <property type="match status" value="1"/>
</dbReference>
<protein>
    <submittedName>
        <fullName evidence="2">Sterol-binding-like protein</fullName>
    </submittedName>
</protein>
<name>A0A0P1B9W3_9BASI</name>
<dbReference type="AlphaFoldDB" id="A0A0P1B9W3"/>
<dbReference type="FunFam" id="3.30.1050.10:FF:000001">
    <property type="entry name" value="Putative Non-specific lipid-transfer protein"/>
    <property type="match status" value="1"/>
</dbReference>
<dbReference type="PANTHER" id="PTHR10094:SF28">
    <property type="entry name" value="SCP2 DOMAIN-CONTAINING PROTEIN"/>
    <property type="match status" value="1"/>
</dbReference>
<evidence type="ECO:0000313" key="2">
    <source>
        <dbReference type="EMBL" id="CEH12205.1"/>
    </source>
</evidence>
<reference evidence="2 3" key="1">
    <citation type="submission" date="2014-09" db="EMBL/GenBank/DDBJ databases">
        <authorList>
            <person name="Magalhaes I.L.F."/>
            <person name="Oliveira U."/>
            <person name="Santos F.R."/>
            <person name="Vidigal T.H.D.A."/>
            <person name="Brescovit A.D."/>
            <person name="Santos A.J."/>
        </authorList>
    </citation>
    <scope>NUCLEOTIDE SEQUENCE [LARGE SCALE GENOMIC DNA]</scope>
</reference>
<evidence type="ECO:0000313" key="3">
    <source>
        <dbReference type="Proteomes" id="UP000054845"/>
    </source>
</evidence>
<keyword evidence="3" id="KW-1185">Reference proteome</keyword>
<dbReference type="InterPro" id="IPR003033">
    <property type="entry name" value="SCP2_sterol-bd_dom"/>
</dbReference>
<dbReference type="STRING" id="401625.A0A0P1B9W3"/>
<dbReference type="Gene3D" id="3.30.1050.10">
    <property type="entry name" value="SCP2 sterol-binding domain"/>
    <property type="match status" value="1"/>
</dbReference>
<sequence length="198" mass="21950">MLPRKGASHRHCLHQPRPLLKAQPTLAALCNVLRSAWAGWLAGSWLFSASAHYFPPKAHSSQNTFTPHPRTHRVKMSDFKSKALFDQITEGLNGMSDKEKKDIQKKTNGVFELHIKNGAGKEYVHTIDLKKNAESYEGKAKGKADVTINCTDDTFMDMADGKVNGQKAFMSGKLKVKGNIMLATKLDGVLKSQQKAKM</sequence>
<organism evidence="2 3">
    <name type="scientific">Ceraceosorus bombacis</name>
    <dbReference type="NCBI Taxonomy" id="401625"/>
    <lineage>
        <taxon>Eukaryota</taxon>
        <taxon>Fungi</taxon>
        <taxon>Dikarya</taxon>
        <taxon>Basidiomycota</taxon>
        <taxon>Ustilaginomycotina</taxon>
        <taxon>Exobasidiomycetes</taxon>
        <taxon>Ceraceosorales</taxon>
        <taxon>Ceraceosoraceae</taxon>
        <taxon>Ceraceosorus</taxon>
    </lineage>
</organism>
<accession>A0A0P1B9W3</accession>
<dbReference type="PANTHER" id="PTHR10094">
    <property type="entry name" value="STEROL CARRIER PROTEIN 2 SCP-2 FAMILY PROTEIN"/>
    <property type="match status" value="1"/>
</dbReference>
<feature type="domain" description="SCP2" evidence="1">
    <location>
        <begin position="96"/>
        <end position="191"/>
    </location>
</feature>
<dbReference type="InterPro" id="IPR036527">
    <property type="entry name" value="SCP2_sterol-bd_dom_sf"/>
</dbReference>
<dbReference type="Pfam" id="PF02036">
    <property type="entry name" value="SCP2"/>
    <property type="match status" value="1"/>
</dbReference>
<dbReference type="Proteomes" id="UP000054845">
    <property type="component" value="Unassembled WGS sequence"/>
</dbReference>
<dbReference type="GO" id="GO:0005829">
    <property type="term" value="C:cytosol"/>
    <property type="evidence" value="ECO:0007669"/>
    <property type="project" value="TreeGrafter"/>
</dbReference>
<dbReference type="OrthoDB" id="10265837at2759"/>
<proteinExistence type="predicted"/>
<evidence type="ECO:0000259" key="1">
    <source>
        <dbReference type="Pfam" id="PF02036"/>
    </source>
</evidence>